<feature type="modified residue" description="4-aspartylphosphate" evidence="9">
    <location>
        <position position="616"/>
    </location>
</feature>
<keyword evidence="5" id="KW-0547">Nucleotide-binding</keyword>
<evidence type="ECO:0000259" key="11">
    <source>
        <dbReference type="PROSITE" id="PS50110"/>
    </source>
</evidence>
<dbReference type="Gene3D" id="3.40.50.2300">
    <property type="match status" value="1"/>
</dbReference>
<feature type="domain" description="PAS" evidence="12">
    <location>
        <begin position="8"/>
        <end position="62"/>
    </location>
</feature>
<evidence type="ECO:0000259" key="10">
    <source>
        <dbReference type="PROSITE" id="PS50109"/>
    </source>
</evidence>
<dbReference type="InterPro" id="IPR001789">
    <property type="entry name" value="Sig_transdc_resp-reg_receiver"/>
</dbReference>
<dbReference type="PANTHER" id="PTHR43065:SF49">
    <property type="entry name" value="HISTIDINE KINASE"/>
    <property type="match status" value="1"/>
</dbReference>
<name>A0ABZ0CNE3_9BURK</name>
<evidence type="ECO:0000256" key="1">
    <source>
        <dbReference type="ARBA" id="ARBA00000085"/>
    </source>
</evidence>
<dbReference type="InterPro" id="IPR005467">
    <property type="entry name" value="His_kinase_dom"/>
</dbReference>
<keyword evidence="3 9" id="KW-0597">Phosphoprotein</keyword>
<dbReference type="SMART" id="SM00448">
    <property type="entry name" value="REC"/>
    <property type="match status" value="1"/>
</dbReference>
<dbReference type="CDD" id="cd00082">
    <property type="entry name" value="HisKA"/>
    <property type="match status" value="1"/>
</dbReference>
<dbReference type="Pfam" id="PF00512">
    <property type="entry name" value="HisKA"/>
    <property type="match status" value="1"/>
</dbReference>
<dbReference type="Gene3D" id="1.10.287.130">
    <property type="match status" value="1"/>
</dbReference>
<dbReference type="PROSITE" id="PS50110">
    <property type="entry name" value="RESPONSE_REGULATORY"/>
    <property type="match status" value="1"/>
</dbReference>
<feature type="domain" description="Response regulatory" evidence="11">
    <location>
        <begin position="566"/>
        <end position="682"/>
    </location>
</feature>
<dbReference type="PROSITE" id="PS50112">
    <property type="entry name" value="PAS"/>
    <property type="match status" value="1"/>
</dbReference>
<reference evidence="13 14" key="1">
    <citation type="submission" date="2023-10" db="EMBL/GenBank/DDBJ databases">
        <title>Bacteria for the degradation of biodegradable plastic PBAT(Polybutylene adipate terephthalate).</title>
        <authorList>
            <person name="Weon H.-Y."/>
            <person name="Yeon J."/>
        </authorList>
    </citation>
    <scope>NUCLEOTIDE SEQUENCE [LARGE SCALE GENOMIC DNA]</scope>
    <source>
        <strain evidence="13 14">SBD 7-3</strain>
    </source>
</reference>
<dbReference type="Gene3D" id="3.30.565.10">
    <property type="entry name" value="Histidine kinase-like ATPase, C-terminal domain"/>
    <property type="match status" value="1"/>
</dbReference>
<dbReference type="CDD" id="cd00130">
    <property type="entry name" value="PAS"/>
    <property type="match status" value="1"/>
</dbReference>
<dbReference type="EC" id="2.7.13.3" evidence="2"/>
<dbReference type="InterPro" id="IPR003018">
    <property type="entry name" value="GAF"/>
</dbReference>
<dbReference type="PROSITE" id="PS50109">
    <property type="entry name" value="HIS_KIN"/>
    <property type="match status" value="1"/>
</dbReference>
<dbReference type="EMBL" id="CP136336">
    <property type="protein sequence ID" value="WOB06036.1"/>
    <property type="molecule type" value="Genomic_DNA"/>
</dbReference>
<dbReference type="Pfam" id="PF00072">
    <property type="entry name" value="Response_reg"/>
    <property type="match status" value="1"/>
</dbReference>
<proteinExistence type="predicted"/>
<dbReference type="SMART" id="SM00065">
    <property type="entry name" value="GAF"/>
    <property type="match status" value="1"/>
</dbReference>
<evidence type="ECO:0000256" key="9">
    <source>
        <dbReference type="PROSITE-ProRule" id="PRU00169"/>
    </source>
</evidence>
<dbReference type="PANTHER" id="PTHR43065">
    <property type="entry name" value="SENSOR HISTIDINE KINASE"/>
    <property type="match status" value="1"/>
</dbReference>
<dbReference type="RefSeq" id="WP_316698264.1">
    <property type="nucleotide sequence ID" value="NZ_CP136336.1"/>
</dbReference>
<dbReference type="InterPro" id="IPR036097">
    <property type="entry name" value="HisK_dim/P_sf"/>
</dbReference>
<dbReference type="SMART" id="SM00388">
    <property type="entry name" value="HisKA"/>
    <property type="match status" value="1"/>
</dbReference>
<evidence type="ECO:0000256" key="8">
    <source>
        <dbReference type="ARBA" id="ARBA00023012"/>
    </source>
</evidence>
<dbReference type="InterPro" id="IPR000014">
    <property type="entry name" value="PAS"/>
</dbReference>
<dbReference type="Gene3D" id="3.30.450.40">
    <property type="match status" value="1"/>
</dbReference>
<dbReference type="Gene3D" id="3.30.450.20">
    <property type="entry name" value="PAS domain"/>
    <property type="match status" value="1"/>
</dbReference>
<evidence type="ECO:0000256" key="6">
    <source>
        <dbReference type="ARBA" id="ARBA00022777"/>
    </source>
</evidence>
<accession>A0ABZ0CNE3</accession>
<protein>
    <recommendedName>
        <fullName evidence="2">histidine kinase</fullName>
        <ecNumber evidence="2">2.7.13.3</ecNumber>
    </recommendedName>
</protein>
<feature type="domain" description="Histidine kinase" evidence="10">
    <location>
        <begin position="316"/>
        <end position="545"/>
    </location>
</feature>
<dbReference type="Proteomes" id="UP001303946">
    <property type="component" value="Chromosome"/>
</dbReference>
<evidence type="ECO:0000256" key="7">
    <source>
        <dbReference type="ARBA" id="ARBA00022840"/>
    </source>
</evidence>
<dbReference type="SUPFAM" id="SSF55785">
    <property type="entry name" value="PYP-like sensor domain (PAS domain)"/>
    <property type="match status" value="1"/>
</dbReference>
<keyword evidence="14" id="KW-1185">Reference proteome</keyword>
<dbReference type="SUPFAM" id="SSF52172">
    <property type="entry name" value="CheY-like"/>
    <property type="match status" value="1"/>
</dbReference>
<dbReference type="SMART" id="SM00387">
    <property type="entry name" value="HATPase_c"/>
    <property type="match status" value="1"/>
</dbReference>
<comment type="catalytic activity">
    <reaction evidence="1">
        <text>ATP + protein L-histidine = ADP + protein N-phospho-L-histidine.</text>
        <dbReference type="EC" id="2.7.13.3"/>
    </reaction>
</comment>
<evidence type="ECO:0000256" key="3">
    <source>
        <dbReference type="ARBA" id="ARBA00022553"/>
    </source>
</evidence>
<keyword evidence="4" id="KW-0808">Transferase</keyword>
<dbReference type="InterPro" id="IPR035965">
    <property type="entry name" value="PAS-like_dom_sf"/>
</dbReference>
<dbReference type="SUPFAM" id="SSF55874">
    <property type="entry name" value="ATPase domain of HSP90 chaperone/DNA topoisomerase II/histidine kinase"/>
    <property type="match status" value="1"/>
</dbReference>
<evidence type="ECO:0000256" key="4">
    <source>
        <dbReference type="ARBA" id="ARBA00022679"/>
    </source>
</evidence>
<keyword evidence="8" id="KW-0902">Two-component regulatory system</keyword>
<dbReference type="InterPro" id="IPR011006">
    <property type="entry name" value="CheY-like_superfamily"/>
</dbReference>
<dbReference type="Pfam" id="PF01590">
    <property type="entry name" value="GAF"/>
    <property type="match status" value="1"/>
</dbReference>
<evidence type="ECO:0000313" key="14">
    <source>
        <dbReference type="Proteomes" id="UP001303946"/>
    </source>
</evidence>
<dbReference type="InterPro" id="IPR003661">
    <property type="entry name" value="HisK_dim/P_dom"/>
</dbReference>
<keyword evidence="7" id="KW-0067">ATP-binding</keyword>
<organism evidence="13 14">
    <name type="scientific">Piscinibacter gummiphilus</name>
    <dbReference type="NCBI Taxonomy" id="946333"/>
    <lineage>
        <taxon>Bacteria</taxon>
        <taxon>Pseudomonadati</taxon>
        <taxon>Pseudomonadota</taxon>
        <taxon>Betaproteobacteria</taxon>
        <taxon>Burkholderiales</taxon>
        <taxon>Sphaerotilaceae</taxon>
        <taxon>Piscinibacter</taxon>
    </lineage>
</organism>
<evidence type="ECO:0000256" key="2">
    <source>
        <dbReference type="ARBA" id="ARBA00012438"/>
    </source>
</evidence>
<dbReference type="InterPro" id="IPR029016">
    <property type="entry name" value="GAF-like_dom_sf"/>
</dbReference>
<keyword evidence="6" id="KW-0418">Kinase</keyword>
<evidence type="ECO:0000259" key="12">
    <source>
        <dbReference type="PROSITE" id="PS50112"/>
    </source>
</evidence>
<dbReference type="InterPro" id="IPR036890">
    <property type="entry name" value="HATPase_C_sf"/>
</dbReference>
<dbReference type="InterPro" id="IPR004358">
    <property type="entry name" value="Sig_transdc_His_kin-like_C"/>
</dbReference>
<dbReference type="Pfam" id="PF02518">
    <property type="entry name" value="HATPase_c"/>
    <property type="match status" value="1"/>
</dbReference>
<sequence>MSMPGLDEPTLFRSIFSAYPDALLLVNGQGVIELANPAAEALLDYSADQLVGLSVDALVPDSIRPRHAEYRATYAKNPRPRPMGTDMELVAKRRDGSEVMVEISLSPLTSQGLPHVVVAIRGIGNYPRVKRALQRAHYAEYVARMGRLAVDARDASLLLEQLPQVAKEALQVQVAMVFLLEPNQLEFRIAAGTGLLPSEVIGRRIPNRPDTPPGFVFAQSKPVIVPDYREERRYAVPQAYLDAGLVSAMAVPLSDRGQVVGALAVRSTQTQRFGDDEVRFLESLANLLAATLQRVQSEESLHHAQRLESVGQLTGGIAHDFNNLLTVIQGNLQVLEELPAVNGDAYAQQLVSAAARASKRGAELTGKLLAFSRRQVLSPSRIDVPSLIDSLADMLRRTLDQRIRIEVNAPDDCPPCVADPGQLESALLNIAINARDAMPNGGTLSFSGRLCAALPVQLRGDFELKAGDQPGAYIAISVSDTGSGMSDTVKERAFEPFFTTKELGRGTGLGLSTVYGFVKQSHGAITLDSSVGQGTTVTLYIPRYAQPEQAADDAAARPGVIPPGLKVLLVEDEPEVRTVAMRFLATLGCEVTPCSSAEQALPLLTQDAAYELLLSDIALGPGMRGTDLAREAQARLPHLAILLMSGFSAELLDTSQSAPLSWELLAKPYSREELAHALATALQAVKG</sequence>
<dbReference type="SUPFAM" id="SSF47384">
    <property type="entry name" value="Homodimeric domain of signal transducing histidine kinase"/>
    <property type="match status" value="1"/>
</dbReference>
<evidence type="ECO:0000313" key="13">
    <source>
        <dbReference type="EMBL" id="WOB06036.1"/>
    </source>
</evidence>
<dbReference type="InterPro" id="IPR013767">
    <property type="entry name" value="PAS_fold"/>
</dbReference>
<dbReference type="InterPro" id="IPR003594">
    <property type="entry name" value="HATPase_dom"/>
</dbReference>
<dbReference type="SMART" id="SM00091">
    <property type="entry name" value="PAS"/>
    <property type="match status" value="1"/>
</dbReference>
<evidence type="ECO:0000256" key="5">
    <source>
        <dbReference type="ARBA" id="ARBA00022741"/>
    </source>
</evidence>
<dbReference type="NCBIfam" id="TIGR00229">
    <property type="entry name" value="sensory_box"/>
    <property type="match status" value="1"/>
</dbReference>
<gene>
    <name evidence="13" type="ORF">RXV79_14005</name>
</gene>
<dbReference type="SUPFAM" id="SSF55781">
    <property type="entry name" value="GAF domain-like"/>
    <property type="match status" value="1"/>
</dbReference>
<dbReference type="Pfam" id="PF00989">
    <property type="entry name" value="PAS"/>
    <property type="match status" value="1"/>
</dbReference>
<dbReference type="PRINTS" id="PR00344">
    <property type="entry name" value="BCTRLSENSOR"/>
</dbReference>